<evidence type="ECO:0000313" key="2">
    <source>
        <dbReference type="EMBL" id="CAH0720600.1"/>
    </source>
</evidence>
<sequence>MGGVLGQFEYHNASLSPQQTARRHLAARGASVHFNIIGARGESISRPSGSGIEYLYQLFIVGSIIPGGCYISLELEAVDTLKACSESRGERGERGERDERDERDGERERGAE</sequence>
<name>A0A8J9YBR8_9NEOP</name>
<evidence type="ECO:0000256" key="1">
    <source>
        <dbReference type="SAM" id="MobiDB-lite"/>
    </source>
</evidence>
<organism evidence="2 3">
    <name type="scientific">Brenthis ino</name>
    <name type="common">lesser marbled fritillary</name>
    <dbReference type="NCBI Taxonomy" id="405034"/>
    <lineage>
        <taxon>Eukaryota</taxon>
        <taxon>Metazoa</taxon>
        <taxon>Ecdysozoa</taxon>
        <taxon>Arthropoda</taxon>
        <taxon>Hexapoda</taxon>
        <taxon>Insecta</taxon>
        <taxon>Pterygota</taxon>
        <taxon>Neoptera</taxon>
        <taxon>Endopterygota</taxon>
        <taxon>Lepidoptera</taxon>
        <taxon>Glossata</taxon>
        <taxon>Ditrysia</taxon>
        <taxon>Papilionoidea</taxon>
        <taxon>Nymphalidae</taxon>
        <taxon>Heliconiinae</taxon>
        <taxon>Argynnini</taxon>
        <taxon>Brenthis</taxon>
    </lineage>
</organism>
<feature type="non-terminal residue" evidence="2">
    <location>
        <position position="112"/>
    </location>
</feature>
<evidence type="ECO:0000313" key="3">
    <source>
        <dbReference type="Proteomes" id="UP000838878"/>
    </source>
</evidence>
<feature type="region of interest" description="Disordered" evidence="1">
    <location>
        <begin position="84"/>
        <end position="112"/>
    </location>
</feature>
<dbReference type="Proteomes" id="UP000838878">
    <property type="component" value="Chromosome 2"/>
</dbReference>
<keyword evidence="3" id="KW-1185">Reference proteome</keyword>
<feature type="compositionally biased region" description="Basic and acidic residues" evidence="1">
    <location>
        <begin position="85"/>
        <end position="112"/>
    </location>
</feature>
<gene>
    <name evidence="2" type="ORF">BINO364_LOCUS6811</name>
</gene>
<accession>A0A8J9YBR8</accession>
<protein>
    <submittedName>
        <fullName evidence="2">Uncharacterized protein</fullName>
    </submittedName>
</protein>
<reference evidence="2" key="1">
    <citation type="submission" date="2021-12" db="EMBL/GenBank/DDBJ databases">
        <authorList>
            <person name="Martin H S."/>
        </authorList>
    </citation>
    <scope>NUCLEOTIDE SEQUENCE</scope>
</reference>
<dbReference type="EMBL" id="OV170222">
    <property type="protein sequence ID" value="CAH0720600.1"/>
    <property type="molecule type" value="Genomic_DNA"/>
</dbReference>
<proteinExistence type="predicted"/>
<dbReference type="AlphaFoldDB" id="A0A8J9YBR8"/>